<comment type="caution">
    <text evidence="1">The sequence shown here is derived from an EMBL/GenBank/DDBJ whole genome shotgun (WGS) entry which is preliminary data.</text>
</comment>
<feature type="non-terminal residue" evidence="1">
    <location>
        <position position="64"/>
    </location>
</feature>
<proteinExistence type="predicted"/>
<keyword evidence="2" id="KW-1185">Reference proteome</keyword>
<reference evidence="1" key="1">
    <citation type="submission" date="2022-11" db="EMBL/GenBank/DDBJ databases">
        <title>Chromosome-level genome of Pogonophryne albipinna.</title>
        <authorList>
            <person name="Jo E."/>
        </authorList>
    </citation>
    <scope>NUCLEOTIDE SEQUENCE</scope>
    <source>
        <strain evidence="1">SGF0006</strain>
        <tissue evidence="1">Muscle</tissue>
    </source>
</reference>
<feature type="non-terminal residue" evidence="1">
    <location>
        <position position="1"/>
    </location>
</feature>
<dbReference type="AlphaFoldDB" id="A0AAD6F799"/>
<sequence>RSYLDRIVSLSEIVFRPYCLSLRDRIVSLSETMNCQGPGLTEGFQMNCQGPGLTEGFQINCQGP</sequence>
<evidence type="ECO:0000313" key="1">
    <source>
        <dbReference type="EMBL" id="KAJ4923397.1"/>
    </source>
</evidence>
<gene>
    <name evidence="1" type="ORF">JOQ06_000730</name>
</gene>
<name>A0AAD6F799_9TELE</name>
<accession>A0AAD6F799</accession>
<evidence type="ECO:0000313" key="2">
    <source>
        <dbReference type="Proteomes" id="UP001219934"/>
    </source>
</evidence>
<protein>
    <submittedName>
        <fullName evidence="1">Uncharacterized protein</fullName>
    </submittedName>
</protein>
<dbReference type="EMBL" id="JAPTMU010000033">
    <property type="protein sequence ID" value="KAJ4923397.1"/>
    <property type="molecule type" value="Genomic_DNA"/>
</dbReference>
<organism evidence="1 2">
    <name type="scientific">Pogonophryne albipinna</name>
    <dbReference type="NCBI Taxonomy" id="1090488"/>
    <lineage>
        <taxon>Eukaryota</taxon>
        <taxon>Metazoa</taxon>
        <taxon>Chordata</taxon>
        <taxon>Craniata</taxon>
        <taxon>Vertebrata</taxon>
        <taxon>Euteleostomi</taxon>
        <taxon>Actinopterygii</taxon>
        <taxon>Neopterygii</taxon>
        <taxon>Teleostei</taxon>
        <taxon>Neoteleostei</taxon>
        <taxon>Acanthomorphata</taxon>
        <taxon>Eupercaria</taxon>
        <taxon>Perciformes</taxon>
        <taxon>Notothenioidei</taxon>
        <taxon>Pogonophryne</taxon>
    </lineage>
</organism>
<dbReference type="Proteomes" id="UP001219934">
    <property type="component" value="Unassembled WGS sequence"/>
</dbReference>